<dbReference type="InterPro" id="IPR025508">
    <property type="entry name" value="DUF4395"/>
</dbReference>
<proteinExistence type="predicted"/>
<reference evidence="1 2" key="2">
    <citation type="journal article" date="2019" name="Int. J. Syst. Evol. Microbiol.">
        <title>Anaerobacillus isosaccharinicus sp. nov., an alkaliphilic bacterium which degrades isosaccharinic acid.</title>
        <authorList>
            <person name="Bassil N.M."/>
            <person name="Lloyd J.R."/>
        </authorList>
    </citation>
    <scope>NUCLEOTIDE SEQUENCE [LARGE SCALE GENOMIC DNA]</scope>
    <source>
        <strain evidence="1 2">NB2006</strain>
    </source>
</reference>
<name>A0A7S7LDN2_9BACI</name>
<evidence type="ECO:0000313" key="2">
    <source>
        <dbReference type="Proteomes" id="UP000180175"/>
    </source>
</evidence>
<dbReference type="Proteomes" id="UP000180175">
    <property type="component" value="Chromosome"/>
</dbReference>
<dbReference type="SUPFAM" id="SSF161093">
    <property type="entry name" value="MgtE membrane domain-like"/>
    <property type="match status" value="1"/>
</dbReference>
<dbReference type="KEGG" id="aia:AWH56_023695"/>
<organism evidence="1 2">
    <name type="scientific">Anaerobacillus isosaccharinicus</name>
    <dbReference type="NCBI Taxonomy" id="1532552"/>
    <lineage>
        <taxon>Bacteria</taxon>
        <taxon>Bacillati</taxon>
        <taxon>Bacillota</taxon>
        <taxon>Bacilli</taxon>
        <taxon>Bacillales</taxon>
        <taxon>Bacillaceae</taxon>
        <taxon>Anaerobacillus</taxon>
    </lineage>
</organism>
<dbReference type="EMBL" id="CP063356">
    <property type="protein sequence ID" value="QOY38741.2"/>
    <property type="molecule type" value="Genomic_DNA"/>
</dbReference>
<keyword evidence="2" id="KW-1185">Reference proteome</keyword>
<gene>
    <name evidence="1" type="ORF">AWH56_023695</name>
</gene>
<dbReference type="Pfam" id="PF14340">
    <property type="entry name" value="DUF4395"/>
    <property type="match status" value="1"/>
</dbReference>
<dbReference type="PIRSF" id="PIRSF030042">
    <property type="entry name" value="UCP030042"/>
    <property type="match status" value="1"/>
</dbReference>
<dbReference type="OrthoDB" id="2376580at2"/>
<dbReference type="GO" id="GO:0008324">
    <property type="term" value="F:monoatomic cation transmembrane transporter activity"/>
    <property type="evidence" value="ECO:0007669"/>
    <property type="project" value="InterPro"/>
</dbReference>
<dbReference type="InterPro" id="IPR036739">
    <property type="entry name" value="SLC41_membr_dom_sf"/>
</dbReference>
<evidence type="ECO:0000313" key="1">
    <source>
        <dbReference type="EMBL" id="QOY38741.2"/>
    </source>
</evidence>
<accession>A0A7S7LDN2</accession>
<reference evidence="1 2" key="1">
    <citation type="journal article" date="2017" name="Genome Announc.">
        <title>Draft Genome Sequences of Four Alkaliphilic Bacteria Belonging to the Anaerobacillus Genus.</title>
        <authorList>
            <person name="Bassil N.M."/>
            <person name="Lloyd J.R."/>
        </authorList>
    </citation>
    <scope>NUCLEOTIDE SEQUENCE [LARGE SCALE GENOMIC DNA]</scope>
    <source>
        <strain evidence="1 2">NB2006</strain>
    </source>
</reference>
<sequence>MLKDIPINYIRTNQVILAVLTLSSIVLQNSWLLLVTFLFVITPLIIGSKGNIAFHIAKRMFPKINGGKTEAAELQRFNQTIAATLLTIAVLVYFFTASWITWLFVGMVFVAVTVALMGYCVGCFFYFQWKKFNYNLKNN</sequence>
<dbReference type="InterPro" id="IPR016942">
    <property type="entry name" value="UCP030042"/>
</dbReference>
<protein>
    <submittedName>
        <fullName evidence="1">DUF4395 domain-containing protein</fullName>
    </submittedName>
</protein>